<sequence length="145" mass="15978">MKQLFVILILSTMALQSMAQTKDEQAVTAAVENMRKAMVDGSKAALEKLADNKLTYGHSNGKIEDKTLFVENLTNGNSDFVDIKLTDQTIAVEGSTAIVRHRLFAHTNDKGKAPGTVDLYILLVWHKVKGEWKLLARQAVKVPVA</sequence>
<keyword evidence="4" id="KW-1185">Reference proteome</keyword>
<proteinExistence type="predicted"/>
<reference evidence="3 4" key="1">
    <citation type="submission" date="2019-01" db="EMBL/GenBank/DDBJ databases">
        <title>Filimonas sp. strain TTM-71.</title>
        <authorList>
            <person name="Chen W.-M."/>
        </authorList>
    </citation>
    <scope>NUCLEOTIDE SEQUENCE [LARGE SCALE GENOMIC DNA]</scope>
    <source>
        <strain evidence="3 4">TTM-71</strain>
    </source>
</reference>
<dbReference type="InterPro" id="IPR027843">
    <property type="entry name" value="DUF4440"/>
</dbReference>
<feature type="signal peptide" evidence="1">
    <location>
        <begin position="1"/>
        <end position="19"/>
    </location>
</feature>
<dbReference type="SUPFAM" id="SSF54427">
    <property type="entry name" value="NTF2-like"/>
    <property type="match status" value="1"/>
</dbReference>
<dbReference type="Pfam" id="PF14534">
    <property type="entry name" value="DUF4440"/>
    <property type="match status" value="1"/>
</dbReference>
<feature type="domain" description="DUF4440" evidence="2">
    <location>
        <begin position="27"/>
        <end position="134"/>
    </location>
</feature>
<evidence type="ECO:0000313" key="4">
    <source>
        <dbReference type="Proteomes" id="UP000290545"/>
    </source>
</evidence>
<evidence type="ECO:0000259" key="2">
    <source>
        <dbReference type="Pfam" id="PF14534"/>
    </source>
</evidence>
<keyword evidence="1" id="KW-0732">Signal</keyword>
<organism evidence="3 4">
    <name type="scientific">Filimonas effusa</name>
    <dbReference type="NCBI Taxonomy" id="2508721"/>
    <lineage>
        <taxon>Bacteria</taxon>
        <taxon>Pseudomonadati</taxon>
        <taxon>Bacteroidota</taxon>
        <taxon>Chitinophagia</taxon>
        <taxon>Chitinophagales</taxon>
        <taxon>Chitinophagaceae</taxon>
        <taxon>Filimonas</taxon>
    </lineage>
</organism>
<protein>
    <submittedName>
        <fullName evidence="3">Nuclear transport factor 2 family protein</fullName>
    </submittedName>
</protein>
<dbReference type="Gene3D" id="3.10.450.50">
    <property type="match status" value="1"/>
</dbReference>
<evidence type="ECO:0000256" key="1">
    <source>
        <dbReference type="SAM" id="SignalP"/>
    </source>
</evidence>
<dbReference type="AlphaFoldDB" id="A0A4V1M9Y4"/>
<accession>A0A4V1M9Y4</accession>
<feature type="chain" id="PRO_5020674669" evidence="1">
    <location>
        <begin position="20"/>
        <end position="145"/>
    </location>
</feature>
<evidence type="ECO:0000313" key="3">
    <source>
        <dbReference type="EMBL" id="RXK83284.1"/>
    </source>
</evidence>
<dbReference type="InterPro" id="IPR032710">
    <property type="entry name" value="NTF2-like_dom_sf"/>
</dbReference>
<gene>
    <name evidence="3" type="ORF">ESB13_14330</name>
</gene>
<comment type="caution">
    <text evidence="3">The sequence shown here is derived from an EMBL/GenBank/DDBJ whole genome shotgun (WGS) entry which is preliminary data.</text>
</comment>
<dbReference type="RefSeq" id="WP_129005011.1">
    <property type="nucleotide sequence ID" value="NZ_SDHZ01000002.1"/>
</dbReference>
<dbReference type="Proteomes" id="UP000290545">
    <property type="component" value="Unassembled WGS sequence"/>
</dbReference>
<dbReference type="OrthoDB" id="5383110at2"/>
<dbReference type="EMBL" id="SDHZ01000002">
    <property type="protein sequence ID" value="RXK83284.1"/>
    <property type="molecule type" value="Genomic_DNA"/>
</dbReference>
<name>A0A4V1M9Y4_9BACT</name>